<accession>A0A2M7FDW8</accession>
<reference evidence="2" key="1">
    <citation type="submission" date="2017-09" db="EMBL/GenBank/DDBJ databases">
        <title>Depth-based differentiation of microbial function through sediment-hosted aquifers and enrichment of novel symbionts in the deep terrestrial subsurface.</title>
        <authorList>
            <person name="Probst A.J."/>
            <person name="Ladd B."/>
            <person name="Jarett J.K."/>
            <person name="Geller-Mcgrath D.E."/>
            <person name="Sieber C.M.K."/>
            <person name="Emerson J.B."/>
            <person name="Anantharaman K."/>
            <person name="Thomas B.C."/>
            <person name="Malmstrom R."/>
            <person name="Stieglmeier M."/>
            <person name="Klingl A."/>
            <person name="Woyke T."/>
            <person name="Ryan C.M."/>
            <person name="Banfield J.F."/>
        </authorList>
    </citation>
    <scope>NUCLEOTIDE SEQUENCE [LARGE SCALE GENOMIC DNA]</scope>
</reference>
<dbReference type="AlphaFoldDB" id="A0A2M7FDW8"/>
<gene>
    <name evidence="1" type="ORF">COW49_00985</name>
</gene>
<protein>
    <submittedName>
        <fullName evidence="1">Uncharacterized protein</fullName>
    </submittedName>
</protein>
<comment type="caution">
    <text evidence="1">The sequence shown here is derived from an EMBL/GenBank/DDBJ whole genome shotgun (WGS) entry which is preliminary data.</text>
</comment>
<proteinExistence type="predicted"/>
<name>A0A2M7FDW8_9BACT</name>
<dbReference type="EMBL" id="PFFD01000041">
    <property type="protein sequence ID" value="PIV87184.1"/>
    <property type="molecule type" value="Genomic_DNA"/>
</dbReference>
<sequence>MTQGRVAENARTVFLHSGTTSMADIEILVPISKATKDPKTGGFWVEGVATDESIDWTNEITAASDVQKSLPLLQKHGLLNYDHGKYPIGNVKDAEQLPAITLKSMFPGKAFNGTGTWVKGWVHPVTEYAPEDLRMVHHLAEVGADLFFSIQGGVNKSKNQSVTTKSGRQVTLIHPEFVNQVAITTQPINPNAICRMAKSLSAMLQTDWENDDTPIKLLVPSVELAKGMEAGSGTDAAGFIGGRALQPESLHGMETTTFDCPKCAAKVQKGMRHCPSCGGVLHLGKSLADGLREFSKMVLRM</sequence>
<evidence type="ECO:0000313" key="2">
    <source>
        <dbReference type="Proteomes" id="UP000228497"/>
    </source>
</evidence>
<evidence type="ECO:0000313" key="1">
    <source>
        <dbReference type="EMBL" id="PIV87184.1"/>
    </source>
</evidence>
<organism evidence="1 2">
    <name type="scientific">Candidatus Kaiserbacteria bacterium CG17_big_fil_post_rev_8_21_14_2_50_51_7</name>
    <dbReference type="NCBI Taxonomy" id="1974613"/>
    <lineage>
        <taxon>Bacteria</taxon>
        <taxon>Candidatus Kaiseribacteriota</taxon>
    </lineage>
</organism>
<dbReference type="Proteomes" id="UP000228497">
    <property type="component" value="Unassembled WGS sequence"/>
</dbReference>